<evidence type="ECO:0000313" key="14">
    <source>
        <dbReference type="EMBL" id="CAB0017205.1"/>
    </source>
</evidence>
<comment type="similarity">
    <text evidence="2">Belongs to the Diphthine--ammonia ligase family.</text>
</comment>
<dbReference type="InterPro" id="IPR006175">
    <property type="entry name" value="YjgF/YER057c/UK114"/>
</dbReference>
<evidence type="ECO:0000256" key="3">
    <source>
        <dbReference type="ARBA" id="ARBA00012089"/>
    </source>
</evidence>
<dbReference type="UniPathway" id="UPA00559"/>
<dbReference type="FunFam" id="3.90.1490.10:FF:000001">
    <property type="entry name" value="Diphthine--ammonia ligase"/>
    <property type="match status" value="1"/>
</dbReference>
<dbReference type="Gene3D" id="3.30.1330.40">
    <property type="entry name" value="RutC-like"/>
    <property type="match status" value="1"/>
</dbReference>
<gene>
    <name evidence="14" type="ORF">NTEN_LOCUS21247</name>
</gene>
<sequence>MKVVALISGGKDSCYNMLQCVMAGHEIVALANLKPDSKDELDSYMYQTVGHQGVELYAEAMNLPLFRQPTLGVALHSDKHYTPTPEDEVEDLYRLLSDVKEQISDVDAVSVGAVLSDYQRLRVENVCSRLGLVSLAYLWRRDQGELLQEMIDSHIDAMIIKVAALGLDPSKHLGMKIAEIQSHLIKMNEKYGLNICGEGGEYETFTLDCPLFCKSLVIDDYETVIHSNDAIAPVGYMNFTKIRLIDKEIGDIIYVAGQIGLVPGSLSLVSGGIKRQCRLALRHVGRLIKAMDKETLLRNVVQGICYVTNPSYIREARREWERRTNNAIVEYVVVPELPKGAMVEWQIWAHRGNTRFEYEETGCVVGENRVSLKRRWNYDNTVSAIVCNISAVSSVSNPVISDSEGGGHSCESLSESQLHEVFTYALGRLFKGVPPPSCVQSPVAEGSADGSGEPPEITLSPPPVCSLLVFYRVGRAPSSQLVLEVIKKLDEFNVATTIVPVCQLNHPNTFISLCASRHE</sequence>
<dbReference type="AlphaFoldDB" id="A0A6H5HKB6"/>
<evidence type="ECO:0000256" key="4">
    <source>
        <dbReference type="ARBA" id="ARBA00018426"/>
    </source>
</evidence>
<dbReference type="EC" id="6.3.1.14" evidence="3"/>
<accession>A0A6H5HKB6</accession>
<evidence type="ECO:0000256" key="9">
    <source>
        <dbReference type="ARBA" id="ARBA00031202"/>
    </source>
</evidence>
<dbReference type="GO" id="GO:0005524">
    <property type="term" value="F:ATP binding"/>
    <property type="evidence" value="ECO:0007669"/>
    <property type="project" value="UniProtKB-KW"/>
</dbReference>
<evidence type="ECO:0000256" key="1">
    <source>
        <dbReference type="ARBA" id="ARBA00005156"/>
    </source>
</evidence>
<evidence type="ECO:0000256" key="5">
    <source>
        <dbReference type="ARBA" id="ARBA00022598"/>
    </source>
</evidence>
<name>A0A6H5HKB6_9HEMI</name>
<evidence type="ECO:0000256" key="11">
    <source>
        <dbReference type="ARBA" id="ARBA00032849"/>
    </source>
</evidence>
<dbReference type="EMBL" id="CADCXU010030959">
    <property type="protein sequence ID" value="CAB0017205.1"/>
    <property type="molecule type" value="Genomic_DNA"/>
</dbReference>
<dbReference type="InterPro" id="IPR002761">
    <property type="entry name" value="Diphthami_syn_dom"/>
</dbReference>
<keyword evidence="5" id="KW-0436">Ligase</keyword>
<dbReference type="SUPFAM" id="SSF52402">
    <property type="entry name" value="Adenine nucleotide alpha hydrolases-like"/>
    <property type="match status" value="1"/>
</dbReference>
<dbReference type="InterPro" id="IPR035959">
    <property type="entry name" value="RutC-like_sf"/>
</dbReference>
<protein>
    <recommendedName>
        <fullName evidence="4">Diphthine--ammonia ligase</fullName>
        <ecNumber evidence="3">6.3.1.14</ecNumber>
    </recommendedName>
    <alternativeName>
        <fullName evidence="9">ATP-binding domain-containing protein 4</fullName>
    </alternativeName>
    <alternativeName>
        <fullName evidence="8">Diphthamide synthase</fullName>
    </alternativeName>
    <alternativeName>
        <fullName evidence="10">Diphthamide synthetase</fullName>
    </alternativeName>
    <alternativeName>
        <fullName evidence="11">Protein DPH6 homolog</fullName>
    </alternativeName>
</protein>
<comment type="catalytic activity">
    <reaction evidence="12">
        <text>diphthine-[translation elongation factor 2] + NH4(+) + ATP = diphthamide-[translation elongation factor 2] + AMP + diphosphate + H(+)</text>
        <dbReference type="Rhea" id="RHEA:19753"/>
        <dbReference type="Rhea" id="RHEA-COMP:10172"/>
        <dbReference type="Rhea" id="RHEA-COMP:10174"/>
        <dbReference type="ChEBI" id="CHEBI:15378"/>
        <dbReference type="ChEBI" id="CHEBI:16692"/>
        <dbReference type="ChEBI" id="CHEBI:28938"/>
        <dbReference type="ChEBI" id="CHEBI:30616"/>
        <dbReference type="ChEBI" id="CHEBI:33019"/>
        <dbReference type="ChEBI" id="CHEBI:82696"/>
        <dbReference type="ChEBI" id="CHEBI:456215"/>
        <dbReference type="EC" id="6.3.1.14"/>
    </reaction>
</comment>
<dbReference type="FunFam" id="3.40.50.620:FF:000069">
    <property type="entry name" value="diphthine--ammonia ligase"/>
    <property type="match status" value="1"/>
</dbReference>
<organism evidence="14 15">
    <name type="scientific">Nesidiocoris tenuis</name>
    <dbReference type="NCBI Taxonomy" id="355587"/>
    <lineage>
        <taxon>Eukaryota</taxon>
        <taxon>Metazoa</taxon>
        <taxon>Ecdysozoa</taxon>
        <taxon>Arthropoda</taxon>
        <taxon>Hexapoda</taxon>
        <taxon>Insecta</taxon>
        <taxon>Pterygota</taxon>
        <taxon>Neoptera</taxon>
        <taxon>Paraneoptera</taxon>
        <taxon>Hemiptera</taxon>
        <taxon>Heteroptera</taxon>
        <taxon>Panheteroptera</taxon>
        <taxon>Cimicomorpha</taxon>
        <taxon>Miridae</taxon>
        <taxon>Dicyphina</taxon>
        <taxon>Nesidiocoris</taxon>
    </lineage>
</organism>
<dbReference type="Proteomes" id="UP000479000">
    <property type="component" value="Unassembled WGS sequence"/>
</dbReference>
<keyword evidence="6" id="KW-0547">Nucleotide-binding</keyword>
<dbReference type="Gene3D" id="3.90.1490.10">
    <property type="entry name" value="putative n-type atp pyrophosphatase, domain 2"/>
    <property type="match status" value="1"/>
</dbReference>
<dbReference type="CDD" id="cd06156">
    <property type="entry name" value="eu_AANH_C_2"/>
    <property type="match status" value="1"/>
</dbReference>
<evidence type="ECO:0000256" key="6">
    <source>
        <dbReference type="ARBA" id="ARBA00022741"/>
    </source>
</evidence>
<evidence type="ECO:0000256" key="10">
    <source>
        <dbReference type="ARBA" id="ARBA00031552"/>
    </source>
</evidence>
<dbReference type="InterPro" id="IPR030662">
    <property type="entry name" value="DPH6/MJ0570"/>
</dbReference>
<feature type="domain" description="Diphthamide synthase" evidence="13">
    <location>
        <begin position="1"/>
        <end position="228"/>
    </location>
</feature>
<evidence type="ECO:0000259" key="13">
    <source>
        <dbReference type="Pfam" id="PF01902"/>
    </source>
</evidence>
<proteinExistence type="inferred from homology"/>
<dbReference type="Pfam" id="PF01902">
    <property type="entry name" value="Diphthami_syn_2"/>
    <property type="match status" value="1"/>
</dbReference>
<dbReference type="InterPro" id="IPR014729">
    <property type="entry name" value="Rossmann-like_a/b/a_fold"/>
</dbReference>
<keyword evidence="7" id="KW-0067">ATP-binding</keyword>
<dbReference type="PANTHER" id="PTHR12196">
    <property type="entry name" value="DOMAIN OF UNKNOWN FUNCTION 71 DUF71 -CONTAINING PROTEIN"/>
    <property type="match status" value="1"/>
</dbReference>
<dbReference type="SUPFAM" id="SSF55298">
    <property type="entry name" value="YjgF-like"/>
    <property type="match status" value="1"/>
</dbReference>
<dbReference type="Gene3D" id="3.40.50.620">
    <property type="entry name" value="HUPs"/>
    <property type="match status" value="1"/>
</dbReference>
<dbReference type="PANTHER" id="PTHR12196:SF2">
    <property type="entry name" value="DIPHTHINE--AMMONIA LIGASE"/>
    <property type="match status" value="1"/>
</dbReference>
<dbReference type="GO" id="GO:0017178">
    <property type="term" value="F:diphthine-ammonia ligase activity"/>
    <property type="evidence" value="ECO:0007669"/>
    <property type="project" value="UniProtKB-EC"/>
</dbReference>
<dbReference type="OrthoDB" id="686384at2759"/>
<evidence type="ECO:0000256" key="12">
    <source>
        <dbReference type="ARBA" id="ARBA00048108"/>
    </source>
</evidence>
<dbReference type="NCBIfam" id="TIGR00290">
    <property type="entry name" value="MJ0570_dom"/>
    <property type="match status" value="1"/>
</dbReference>
<evidence type="ECO:0000313" key="15">
    <source>
        <dbReference type="Proteomes" id="UP000479000"/>
    </source>
</evidence>
<dbReference type="CDD" id="cd01994">
    <property type="entry name" value="AANH_PF0828-like"/>
    <property type="match status" value="1"/>
</dbReference>
<keyword evidence="15" id="KW-1185">Reference proteome</keyword>
<evidence type="ECO:0000256" key="7">
    <source>
        <dbReference type="ARBA" id="ARBA00022840"/>
    </source>
</evidence>
<evidence type="ECO:0000256" key="8">
    <source>
        <dbReference type="ARBA" id="ARBA00029814"/>
    </source>
</evidence>
<reference evidence="14 15" key="1">
    <citation type="submission" date="2020-02" db="EMBL/GenBank/DDBJ databases">
        <authorList>
            <person name="Ferguson B K."/>
        </authorList>
    </citation>
    <scope>NUCLEOTIDE SEQUENCE [LARGE SCALE GENOMIC DNA]</scope>
</reference>
<comment type="pathway">
    <text evidence="1">Protein modification; peptidyl-diphthamide biosynthesis.</text>
</comment>
<evidence type="ECO:0000256" key="2">
    <source>
        <dbReference type="ARBA" id="ARBA00008496"/>
    </source>
</evidence>
<dbReference type="Pfam" id="PF01042">
    <property type="entry name" value="Ribonuc_L-PSP"/>
    <property type="match status" value="1"/>
</dbReference>
<dbReference type="GO" id="GO:0017183">
    <property type="term" value="P:protein histidyl modification to diphthamide"/>
    <property type="evidence" value="ECO:0007669"/>
    <property type="project" value="UniProtKB-UniPathway"/>
</dbReference>